<reference evidence="5" key="1">
    <citation type="journal article" date="2019" name="Int. J. Syst. Evol. Microbiol.">
        <title>The Global Catalogue of Microorganisms (GCM) 10K type strain sequencing project: providing services to taxonomists for standard genome sequencing and annotation.</title>
        <authorList>
            <consortium name="The Broad Institute Genomics Platform"/>
            <consortium name="The Broad Institute Genome Sequencing Center for Infectious Disease"/>
            <person name="Wu L."/>
            <person name="Ma J."/>
        </authorList>
    </citation>
    <scope>NUCLEOTIDE SEQUENCE [LARGE SCALE GENOMIC DNA]</scope>
    <source>
        <strain evidence="5">IBRC-M 10908</strain>
    </source>
</reference>
<dbReference type="PANTHER" id="PTHR39082">
    <property type="entry name" value="PHOSPHOLIPASE C-BETA-2-RELATED"/>
    <property type="match status" value="1"/>
</dbReference>
<evidence type="ECO:0000256" key="1">
    <source>
        <dbReference type="SAM" id="Coils"/>
    </source>
</evidence>
<evidence type="ECO:0000259" key="3">
    <source>
        <dbReference type="Pfam" id="PF24481"/>
    </source>
</evidence>
<dbReference type="InterPro" id="IPR056003">
    <property type="entry name" value="CT398_CC_hairpin"/>
</dbReference>
<keyword evidence="5" id="KW-1185">Reference proteome</keyword>
<dbReference type="EMBL" id="JBHSDK010000021">
    <property type="protein sequence ID" value="MFC4336609.1"/>
    <property type="molecule type" value="Genomic_DNA"/>
</dbReference>
<dbReference type="Pfam" id="PF02591">
    <property type="entry name" value="Zn_ribbon_9"/>
    <property type="match status" value="1"/>
</dbReference>
<dbReference type="Pfam" id="PF24481">
    <property type="entry name" value="CT398_CC"/>
    <property type="match status" value="1"/>
</dbReference>
<feature type="domain" description="CT398-like coiled coil hairpin" evidence="3">
    <location>
        <begin position="15"/>
        <end position="193"/>
    </location>
</feature>
<proteinExistence type="predicted"/>
<dbReference type="Proteomes" id="UP001595823">
    <property type="component" value="Unassembled WGS sequence"/>
</dbReference>
<keyword evidence="1" id="KW-0175">Coiled coil</keyword>
<dbReference type="InterPro" id="IPR003743">
    <property type="entry name" value="Zf-RING_7"/>
</dbReference>
<dbReference type="PANTHER" id="PTHR39082:SF1">
    <property type="entry name" value="SCAVENGER RECEPTOR CLASS A MEMBER 3"/>
    <property type="match status" value="1"/>
</dbReference>
<dbReference type="RefSeq" id="WP_380622710.1">
    <property type="nucleotide sequence ID" value="NZ_JBHSDK010000021.1"/>
</dbReference>
<gene>
    <name evidence="4" type="ORF">ACFPET_15505</name>
</gene>
<dbReference type="Gene3D" id="1.10.287.1490">
    <property type="match status" value="1"/>
</dbReference>
<evidence type="ECO:0000313" key="4">
    <source>
        <dbReference type="EMBL" id="MFC4336609.1"/>
    </source>
</evidence>
<dbReference type="InterPro" id="IPR052376">
    <property type="entry name" value="Oxidative_Scav/Glycosyltrans"/>
</dbReference>
<feature type="domain" description="C4-type zinc ribbon" evidence="2">
    <location>
        <begin position="204"/>
        <end position="238"/>
    </location>
</feature>
<organism evidence="4 5">
    <name type="scientific">Salininema proteolyticum</name>
    <dbReference type="NCBI Taxonomy" id="1607685"/>
    <lineage>
        <taxon>Bacteria</taxon>
        <taxon>Bacillati</taxon>
        <taxon>Actinomycetota</taxon>
        <taxon>Actinomycetes</taxon>
        <taxon>Glycomycetales</taxon>
        <taxon>Glycomycetaceae</taxon>
        <taxon>Salininema</taxon>
    </lineage>
</organism>
<evidence type="ECO:0000313" key="5">
    <source>
        <dbReference type="Proteomes" id="UP001595823"/>
    </source>
</evidence>
<name>A0ABV8U0I1_9ACTN</name>
<comment type="caution">
    <text evidence="4">The sequence shown here is derived from an EMBL/GenBank/DDBJ whole genome shotgun (WGS) entry which is preliminary data.</text>
</comment>
<evidence type="ECO:0000259" key="2">
    <source>
        <dbReference type="Pfam" id="PF02591"/>
    </source>
</evidence>
<feature type="coiled-coil region" evidence="1">
    <location>
        <begin position="97"/>
        <end position="131"/>
    </location>
</feature>
<protein>
    <submittedName>
        <fullName evidence="4">Zinc ribbon domain-containing protein</fullName>
    </submittedName>
</protein>
<accession>A0ABV8U0I1</accession>
<sequence length="261" mass="29405">MTRADFFDQRRLLDLQRADSSLHQLRYRLRQAAERYETDSLDRTAEELRDGLGTFEAQIGDLGRDIDLADRELGGVARRADGCRDEMISGQADSHEMTRLQKELEHLSRREADLEDRKREALERRGKLEKAVDVVTAKLGELDAEKEKREAGHESAVAGYEREVAETQTERDRLAEVIPTALVDLYEQIRAKQAVAAAELRGRRCMACRIEKTTADMKELLDAPLDAVVRCEECGAILLRIEAAGGPAKPGPESELDEFLN</sequence>